<dbReference type="Gene3D" id="2.30.40.10">
    <property type="entry name" value="Urease, subunit C, domain 1"/>
    <property type="match status" value="1"/>
</dbReference>
<evidence type="ECO:0000313" key="3">
    <source>
        <dbReference type="Proteomes" id="UP001162880"/>
    </source>
</evidence>
<dbReference type="InterPro" id="IPR013108">
    <property type="entry name" value="Amidohydro_3"/>
</dbReference>
<evidence type="ECO:0000259" key="1">
    <source>
        <dbReference type="Pfam" id="PF07969"/>
    </source>
</evidence>
<dbReference type="InterPro" id="IPR006311">
    <property type="entry name" value="TAT_signal"/>
</dbReference>
<dbReference type="CDD" id="cd01300">
    <property type="entry name" value="YtcJ_like"/>
    <property type="match status" value="1"/>
</dbReference>
<dbReference type="SUPFAM" id="SSF51556">
    <property type="entry name" value="Metallo-dependent hydrolases"/>
    <property type="match status" value="1"/>
</dbReference>
<dbReference type="EMBL" id="JALHLE010000008">
    <property type="protein sequence ID" value="MCJ2178399.1"/>
    <property type="molecule type" value="Genomic_DNA"/>
</dbReference>
<dbReference type="InterPro" id="IPR011059">
    <property type="entry name" value="Metal-dep_hydrolase_composite"/>
</dbReference>
<organism evidence="2 3">
    <name type="scientific">Novosphingobium album</name>
    <name type="common">ex Hu et al. 2023</name>
    <dbReference type="NCBI Taxonomy" id="2930093"/>
    <lineage>
        <taxon>Bacteria</taxon>
        <taxon>Pseudomonadati</taxon>
        <taxon>Pseudomonadota</taxon>
        <taxon>Alphaproteobacteria</taxon>
        <taxon>Sphingomonadales</taxon>
        <taxon>Sphingomonadaceae</taxon>
        <taxon>Novosphingobium</taxon>
    </lineage>
</organism>
<proteinExistence type="predicted"/>
<evidence type="ECO:0000313" key="2">
    <source>
        <dbReference type="EMBL" id="MCJ2178399.1"/>
    </source>
</evidence>
<dbReference type="Pfam" id="PF07969">
    <property type="entry name" value="Amidohydro_3"/>
    <property type="match status" value="1"/>
</dbReference>
<dbReference type="PANTHER" id="PTHR22642">
    <property type="entry name" value="IMIDAZOLONEPROPIONASE"/>
    <property type="match status" value="1"/>
</dbReference>
<name>A0ABT0B025_9SPHN</name>
<reference evidence="2" key="1">
    <citation type="submission" date="2022-03" db="EMBL/GenBank/DDBJ databases">
        <title>Identification of a novel bacterium isolated from mangrove sediments.</title>
        <authorList>
            <person name="Pan X."/>
        </authorList>
    </citation>
    <scope>NUCLEOTIDE SEQUENCE</scope>
    <source>
        <strain evidence="2">B2580</strain>
    </source>
</reference>
<protein>
    <submittedName>
        <fullName evidence="2">Amidohydrolase</fullName>
    </submittedName>
</protein>
<dbReference type="PANTHER" id="PTHR22642:SF2">
    <property type="entry name" value="PROTEIN LONG AFTER FAR-RED 3"/>
    <property type="match status" value="1"/>
</dbReference>
<dbReference type="SUPFAM" id="SSF51338">
    <property type="entry name" value="Composite domain of metallo-dependent hydrolases"/>
    <property type="match status" value="1"/>
</dbReference>
<dbReference type="InterPro" id="IPR032466">
    <property type="entry name" value="Metal_Hydrolase"/>
</dbReference>
<dbReference type="PROSITE" id="PS51318">
    <property type="entry name" value="TAT"/>
    <property type="match status" value="1"/>
</dbReference>
<comment type="caution">
    <text evidence="2">The sequence shown here is derived from an EMBL/GenBank/DDBJ whole genome shotgun (WGS) entry which is preliminary data.</text>
</comment>
<accession>A0ABT0B025</accession>
<dbReference type="Gene3D" id="3.20.20.140">
    <property type="entry name" value="Metal-dependent hydrolases"/>
    <property type="match status" value="1"/>
</dbReference>
<dbReference type="RefSeq" id="WP_243992411.1">
    <property type="nucleotide sequence ID" value="NZ_JALHLE010000008.1"/>
</dbReference>
<feature type="domain" description="Amidohydrolase 3" evidence="1">
    <location>
        <begin position="88"/>
        <end position="563"/>
    </location>
</feature>
<gene>
    <name evidence="2" type="ORF">MTR64_07475</name>
</gene>
<dbReference type="InterPro" id="IPR033932">
    <property type="entry name" value="YtcJ-like"/>
</dbReference>
<sequence>MTTTFDRRKFLVRSAGAAAGMFATGLDFKRQAAFAAGIPVDTIFTNARIWTGEGRRVFTDAIGIIDGRIAALGLEAANSLASARTRRINLEGALVTPGFTDCHVHFTLASATLGQPSLRDAADKAEFTRRIAEAARAMMPGQWLQGGNWDNDRWGGELPTRDWIDAVTPNTPVAVVRYDLHMVLLNSAALKAIGIDDGIADVPGGVVGRDARGRLTGIFKDAAKDLVVGRIPTPRDAEIDAANRKGIALGISKGVTQVHEPGVSWETFHSARRMRAAGGLDMRFYAMTPLKDWEKLAAVVAEEGRGDEFVRWGGCKVVFDGSLGSRTALFYKPYFDDPATHGITVTDEADMRNWAIQADKAGFQISAHAIGDEANDIVLDMLAATARTNGPRDRRSRIEHAQHLAPSAIGRFAEQNVIASVQPFHAIDDGRWALRRIGEKRLETTYAFESLIASGAHVCFGSDWPVAPLDPLTGLKAAVLRETLDGANPDGWFPKQRVEIHDALLSYTRNAAYAGGSEADTGTLAPGRLADFVVWDEDLTTVDPDRLDQAKVMGTWLGGRKVFG</sequence>
<keyword evidence="3" id="KW-1185">Reference proteome</keyword>
<dbReference type="Proteomes" id="UP001162880">
    <property type="component" value="Unassembled WGS sequence"/>
</dbReference>
<dbReference type="Gene3D" id="3.10.310.70">
    <property type="match status" value="1"/>
</dbReference>